<dbReference type="Proteomes" id="UP000305778">
    <property type="component" value="Unassembled WGS sequence"/>
</dbReference>
<evidence type="ECO:0000313" key="1">
    <source>
        <dbReference type="EMBL" id="TJZ95470.1"/>
    </source>
</evidence>
<protein>
    <submittedName>
        <fullName evidence="1">Uncharacterized protein</fullName>
    </submittedName>
</protein>
<organism evidence="1 2">
    <name type="scientific">Actinacidiphila oryziradicis</name>
    <dbReference type="NCBI Taxonomy" id="2571141"/>
    <lineage>
        <taxon>Bacteria</taxon>
        <taxon>Bacillati</taxon>
        <taxon>Actinomycetota</taxon>
        <taxon>Actinomycetes</taxon>
        <taxon>Kitasatosporales</taxon>
        <taxon>Streptomycetaceae</taxon>
        <taxon>Actinacidiphila</taxon>
    </lineage>
</organism>
<dbReference type="InterPro" id="IPR009078">
    <property type="entry name" value="Ferritin-like_SF"/>
</dbReference>
<dbReference type="OrthoDB" id="5187212at2"/>
<dbReference type="AlphaFoldDB" id="A0A4U0RL27"/>
<evidence type="ECO:0000313" key="2">
    <source>
        <dbReference type="Proteomes" id="UP000305778"/>
    </source>
</evidence>
<name>A0A4U0RL27_9ACTN</name>
<dbReference type="InterPro" id="IPR012347">
    <property type="entry name" value="Ferritin-like"/>
</dbReference>
<accession>A0A4U0RL27</accession>
<dbReference type="EMBL" id="SUMC01000183">
    <property type="protein sequence ID" value="TJZ95470.1"/>
    <property type="molecule type" value="Genomic_DNA"/>
</dbReference>
<proteinExistence type="predicted"/>
<keyword evidence="2" id="KW-1185">Reference proteome</keyword>
<dbReference type="Gene3D" id="1.20.1260.10">
    <property type="match status" value="1"/>
</dbReference>
<dbReference type="RefSeq" id="WP_136730971.1">
    <property type="nucleotide sequence ID" value="NZ_SUMC01000183.1"/>
</dbReference>
<comment type="caution">
    <text evidence="1">The sequence shown here is derived from an EMBL/GenBank/DDBJ whole genome shotgun (WGS) entry which is preliminary data.</text>
</comment>
<sequence>MTATTDVLIPALREVREAEAAIADRLRAHATVTPAEEYRETLERRIAGARGHVRRIDERLKTLQLQPRGLAQTAFGGAVHLTGMAVRLPLEVAMGIPAALLRGRATQRQLLKNTEREYGITAFAVATCRAGEHIAREIGDTDSSDLLDSIRRDDEDLLERLGPTLEQRAEAVVAATTKGAVIAEDQLPIPDYDTLNTKQITDQLPQLAQTDLAAVEEYERSHAGRSQILSKIGDLLEPPWP</sequence>
<gene>
    <name evidence="1" type="ORF">FCI23_52230</name>
</gene>
<dbReference type="SUPFAM" id="SSF47240">
    <property type="entry name" value="Ferritin-like"/>
    <property type="match status" value="1"/>
</dbReference>
<reference evidence="1 2" key="1">
    <citation type="submission" date="2019-04" db="EMBL/GenBank/DDBJ databases">
        <title>Streptomyces oryziradicis sp. nov., a novel actinomycete isolated from rhizosphere soil of rice (Oryza sativa L.).</title>
        <authorList>
            <person name="Li C."/>
        </authorList>
    </citation>
    <scope>NUCLEOTIDE SEQUENCE [LARGE SCALE GENOMIC DNA]</scope>
    <source>
        <strain evidence="1 2">NEAU-C40</strain>
    </source>
</reference>